<dbReference type="Gene3D" id="3.10.100.10">
    <property type="entry name" value="Mannose-Binding Protein A, subunit A"/>
    <property type="match status" value="1"/>
</dbReference>
<comment type="caution">
    <text evidence="2">The sequence shown here is derived from an EMBL/GenBank/DDBJ whole genome shotgun (WGS) entry which is preliminary data.</text>
</comment>
<gene>
    <name evidence="2" type="ORF">FSP39_011269</name>
</gene>
<protein>
    <recommendedName>
        <fullName evidence="1">C-type lectin domain-containing protein</fullName>
    </recommendedName>
</protein>
<keyword evidence="3" id="KW-1185">Reference proteome</keyword>
<dbReference type="PROSITE" id="PS50041">
    <property type="entry name" value="C_TYPE_LECTIN_2"/>
    <property type="match status" value="1"/>
</dbReference>
<reference evidence="2" key="1">
    <citation type="submission" date="2019-08" db="EMBL/GenBank/DDBJ databases">
        <title>The improved chromosome-level genome for the pearl oyster Pinctada fucata martensii using PacBio sequencing and Hi-C.</title>
        <authorList>
            <person name="Zheng Z."/>
        </authorList>
    </citation>
    <scope>NUCLEOTIDE SEQUENCE</scope>
    <source>
        <strain evidence="2">ZZ-2019</strain>
        <tissue evidence="2">Adductor muscle</tissue>
    </source>
</reference>
<dbReference type="SUPFAM" id="SSF56436">
    <property type="entry name" value="C-type lectin-like"/>
    <property type="match status" value="1"/>
</dbReference>
<dbReference type="InterPro" id="IPR050111">
    <property type="entry name" value="C-type_lectin/snaclec_domain"/>
</dbReference>
<dbReference type="EMBL" id="VSWD01000005">
    <property type="protein sequence ID" value="KAK3102420.1"/>
    <property type="molecule type" value="Genomic_DNA"/>
</dbReference>
<dbReference type="InterPro" id="IPR016187">
    <property type="entry name" value="CTDL_fold"/>
</dbReference>
<evidence type="ECO:0000259" key="1">
    <source>
        <dbReference type="PROSITE" id="PS50041"/>
    </source>
</evidence>
<sequence length="76" mass="8538">MYLGLSDIDIEGDWRWVDGSAMTYQNFGPTQPNDHDSFAPDGDPGADCASMKKSVWMDVHCGRNKTFFCEIIDAYP</sequence>
<proteinExistence type="predicted"/>
<dbReference type="Proteomes" id="UP001186944">
    <property type="component" value="Unassembled WGS sequence"/>
</dbReference>
<feature type="domain" description="C-type lectin" evidence="1">
    <location>
        <begin position="1"/>
        <end position="70"/>
    </location>
</feature>
<dbReference type="PANTHER" id="PTHR22803">
    <property type="entry name" value="MANNOSE, PHOSPHOLIPASE, LECTIN RECEPTOR RELATED"/>
    <property type="match status" value="1"/>
</dbReference>
<evidence type="ECO:0000313" key="2">
    <source>
        <dbReference type="EMBL" id="KAK3102420.1"/>
    </source>
</evidence>
<organism evidence="2 3">
    <name type="scientific">Pinctada imbricata</name>
    <name type="common">Atlantic pearl-oyster</name>
    <name type="synonym">Pinctada martensii</name>
    <dbReference type="NCBI Taxonomy" id="66713"/>
    <lineage>
        <taxon>Eukaryota</taxon>
        <taxon>Metazoa</taxon>
        <taxon>Spiralia</taxon>
        <taxon>Lophotrochozoa</taxon>
        <taxon>Mollusca</taxon>
        <taxon>Bivalvia</taxon>
        <taxon>Autobranchia</taxon>
        <taxon>Pteriomorphia</taxon>
        <taxon>Pterioida</taxon>
        <taxon>Pterioidea</taxon>
        <taxon>Pteriidae</taxon>
        <taxon>Pinctada</taxon>
    </lineage>
</organism>
<dbReference type="InterPro" id="IPR016186">
    <property type="entry name" value="C-type_lectin-like/link_sf"/>
</dbReference>
<dbReference type="InterPro" id="IPR001304">
    <property type="entry name" value="C-type_lectin-like"/>
</dbReference>
<dbReference type="Pfam" id="PF00059">
    <property type="entry name" value="Lectin_C"/>
    <property type="match status" value="1"/>
</dbReference>
<accession>A0AA89BZH5</accession>
<dbReference type="AlphaFoldDB" id="A0AA89BZH5"/>
<evidence type="ECO:0000313" key="3">
    <source>
        <dbReference type="Proteomes" id="UP001186944"/>
    </source>
</evidence>
<name>A0AA89BZH5_PINIB</name>